<sequence>MSMDRERLNLATDYLRDRGVAVVVGLHGSTGVGEDDLNAYKRAAATAGTDRWVGTHVGAVEHHGADWDQSGVLRYRHDNSPVREIWWSFNHRQPDLADLLVAALQAAGLNAEGPNDDHTAVLLRLDGAR</sequence>
<evidence type="ECO:0000313" key="1">
    <source>
        <dbReference type="EMBL" id="GIM88829.1"/>
    </source>
</evidence>
<proteinExistence type="predicted"/>
<dbReference type="EMBL" id="BOQN01000007">
    <property type="protein sequence ID" value="GIM88829.1"/>
    <property type="molecule type" value="Genomic_DNA"/>
</dbReference>
<dbReference type="RefSeq" id="WP_213004811.1">
    <property type="nucleotide sequence ID" value="NZ_BOQN01000007.1"/>
</dbReference>
<organism evidence="1 2">
    <name type="scientific">Paractinoplanes toevensis</name>
    <dbReference type="NCBI Taxonomy" id="571911"/>
    <lineage>
        <taxon>Bacteria</taxon>
        <taxon>Bacillati</taxon>
        <taxon>Actinomycetota</taxon>
        <taxon>Actinomycetes</taxon>
        <taxon>Micromonosporales</taxon>
        <taxon>Micromonosporaceae</taxon>
        <taxon>Paractinoplanes</taxon>
    </lineage>
</organism>
<keyword evidence="2" id="KW-1185">Reference proteome</keyword>
<reference evidence="1 2" key="1">
    <citation type="submission" date="2021-03" db="EMBL/GenBank/DDBJ databases">
        <title>Whole genome shotgun sequence of Actinoplanes toevensis NBRC 105298.</title>
        <authorList>
            <person name="Komaki H."/>
            <person name="Tamura T."/>
        </authorList>
    </citation>
    <scope>NUCLEOTIDE SEQUENCE [LARGE SCALE GENOMIC DNA]</scope>
    <source>
        <strain evidence="1 2">NBRC 105298</strain>
    </source>
</reference>
<dbReference type="AlphaFoldDB" id="A0A919T6V1"/>
<dbReference type="Proteomes" id="UP000677082">
    <property type="component" value="Unassembled WGS sequence"/>
</dbReference>
<accession>A0A919T6V1</accession>
<protein>
    <submittedName>
        <fullName evidence="1">Uncharacterized protein</fullName>
    </submittedName>
</protein>
<name>A0A919T6V1_9ACTN</name>
<gene>
    <name evidence="1" type="ORF">Ato02nite_006220</name>
</gene>
<evidence type="ECO:0000313" key="2">
    <source>
        <dbReference type="Proteomes" id="UP000677082"/>
    </source>
</evidence>
<comment type="caution">
    <text evidence="1">The sequence shown here is derived from an EMBL/GenBank/DDBJ whole genome shotgun (WGS) entry which is preliminary data.</text>
</comment>